<feature type="region of interest" description="Disordered" evidence="5">
    <location>
        <begin position="223"/>
        <end position="246"/>
    </location>
</feature>
<keyword evidence="7" id="KW-1185">Reference proteome</keyword>
<sequence>MSLANDSKSIVIFCDFDGTITERDMIISLMERFGPDGWEAIKDDILSQRISVQEGVGKLFSLIPSVRREELVQYAKDTVKIRNGFAEFVAYCKANGIPFLVTSGGIDFFVEPILTPYTQVERIYCNGSDFSGETIQVLWPHDCDDQCDGGCGLCKPSILRDYPADQYTRVVIGDSITDLKAARLADIVIARSLLLEKCRAEGLTHEPFQDFYDVLESIERLQKQSKSTSRDKAPDVPGRAMEEVSV</sequence>
<dbReference type="EMBL" id="BDUF01000004">
    <property type="protein sequence ID" value="GAX88589.1"/>
    <property type="molecule type" value="Genomic_DNA"/>
</dbReference>
<evidence type="ECO:0000313" key="7">
    <source>
        <dbReference type="Proteomes" id="UP000217785"/>
    </source>
</evidence>
<comment type="catalytic activity">
    <reaction evidence="4">
        <text>2-hydroxy-5-methylsulfanyl-3-oxopent-1-enyl phosphate + H2O = 1,2-dihydroxy-5-(methylsulfanyl)pent-1-en-3-one + phosphate</text>
        <dbReference type="Rhea" id="RHEA:14481"/>
        <dbReference type="ChEBI" id="CHEBI:15377"/>
        <dbReference type="ChEBI" id="CHEBI:43474"/>
        <dbReference type="ChEBI" id="CHEBI:49252"/>
        <dbReference type="ChEBI" id="CHEBI:59505"/>
        <dbReference type="EC" id="3.1.3.87"/>
    </reaction>
</comment>
<dbReference type="Proteomes" id="UP000217785">
    <property type="component" value="Unassembled WGS sequence"/>
</dbReference>
<protein>
    <recommendedName>
        <fullName evidence="4">2-hydroxy-3-keto-5-methylthiopentenyl-1-phosphate phosphatase</fullName>
        <shortName evidence="4">HK-MTPenyl-1-P phosphatase</shortName>
        <ecNumber evidence="4">3.1.3.87</ecNumber>
    </recommendedName>
</protein>
<dbReference type="InterPro" id="IPR050849">
    <property type="entry name" value="HAD-like_hydrolase_phosphatase"/>
</dbReference>
<dbReference type="NCBIfam" id="NF007103">
    <property type="entry name" value="PRK09552.1"/>
    <property type="match status" value="1"/>
</dbReference>
<feature type="compositionally biased region" description="Basic and acidic residues" evidence="5">
    <location>
        <begin position="223"/>
        <end position="234"/>
    </location>
</feature>
<proteinExistence type="inferred from homology"/>
<reference evidence="7" key="1">
    <citation type="submission" date="2017-07" db="EMBL/GenBank/DDBJ databases">
        <title>Draft genome sequence of Effusibacillus lacus strain skLN1.</title>
        <authorList>
            <person name="Watanabe M."/>
            <person name="Kojima H."/>
            <person name="Fukui M."/>
        </authorList>
    </citation>
    <scope>NUCLEOTIDE SEQUENCE [LARGE SCALE GENOMIC DNA]</scope>
    <source>
        <strain evidence="7">skLN1</strain>
    </source>
</reference>
<dbReference type="Gene3D" id="3.90.1470.20">
    <property type="match status" value="1"/>
</dbReference>
<dbReference type="NCBIfam" id="TIGR01488">
    <property type="entry name" value="HAD-SF-IB"/>
    <property type="match status" value="1"/>
</dbReference>
<dbReference type="EC" id="3.1.3.87" evidence="4"/>
<dbReference type="InterPro" id="IPR006384">
    <property type="entry name" value="HAD_hydro_PyrdxlP_Pase-like"/>
</dbReference>
<dbReference type="OrthoDB" id="9804940at2"/>
<dbReference type="Gene3D" id="3.40.50.1000">
    <property type="entry name" value="HAD superfamily/HAD-like"/>
    <property type="match status" value="1"/>
</dbReference>
<comment type="function">
    <text evidence="4">Dephosphorylates 2-hydroxy-3-keto-5-methylthiopentenyl-1-phosphate (HK-MTPenyl-1-P) yielding 1,2-dihydroxy-3-keto-5-methylthiopentene (DHK-MTPene).</text>
</comment>
<name>A0A292YIB4_9BACL</name>
<dbReference type="UniPathway" id="UPA00904">
    <property type="reaction ID" value="UER00877"/>
</dbReference>
<evidence type="ECO:0000313" key="6">
    <source>
        <dbReference type="EMBL" id="GAX88589.1"/>
    </source>
</evidence>
<comment type="caution">
    <text evidence="6">The sequence shown here is derived from an EMBL/GenBank/DDBJ whole genome shotgun (WGS) entry which is preliminary data.</text>
</comment>
<dbReference type="CDD" id="cd07524">
    <property type="entry name" value="HAD_Pase"/>
    <property type="match status" value="1"/>
</dbReference>
<evidence type="ECO:0000256" key="1">
    <source>
        <dbReference type="ARBA" id="ARBA00022605"/>
    </source>
</evidence>
<comment type="similarity">
    <text evidence="4">Belongs to the HAD-like hydrolase superfamily. MtnX family.</text>
</comment>
<keyword evidence="2 4" id="KW-0378">Hydrolase</keyword>
<comment type="pathway">
    <text evidence="4">Amino-acid biosynthesis; L-methionine biosynthesis via salvage pathway; L-methionine from S-methyl-5-thio-alpha-D-ribose 1-phosphate: step 4/6.</text>
</comment>
<dbReference type="Pfam" id="PF12710">
    <property type="entry name" value="HAD"/>
    <property type="match status" value="1"/>
</dbReference>
<organism evidence="6 7">
    <name type="scientific">Effusibacillus lacus</name>
    <dbReference type="NCBI Taxonomy" id="1348429"/>
    <lineage>
        <taxon>Bacteria</taxon>
        <taxon>Bacillati</taxon>
        <taxon>Bacillota</taxon>
        <taxon>Bacilli</taxon>
        <taxon>Bacillales</taxon>
        <taxon>Alicyclobacillaceae</taxon>
        <taxon>Effusibacillus</taxon>
    </lineage>
</organism>
<dbReference type="AlphaFoldDB" id="A0A292YIB4"/>
<keyword evidence="1 4" id="KW-0028">Amino-acid biosynthesis</keyword>
<keyword evidence="3 4" id="KW-0486">Methionine biosynthesis</keyword>
<evidence type="ECO:0000256" key="3">
    <source>
        <dbReference type="ARBA" id="ARBA00023167"/>
    </source>
</evidence>
<dbReference type="InterPro" id="IPR036412">
    <property type="entry name" value="HAD-like_sf"/>
</dbReference>
<dbReference type="PANTHER" id="PTHR28181">
    <property type="entry name" value="UPF0655 PROTEIN YCR015C"/>
    <property type="match status" value="1"/>
</dbReference>
<evidence type="ECO:0000256" key="5">
    <source>
        <dbReference type="SAM" id="MobiDB-lite"/>
    </source>
</evidence>
<evidence type="ECO:0000256" key="4">
    <source>
        <dbReference type="HAMAP-Rule" id="MF_01680"/>
    </source>
</evidence>
<gene>
    <name evidence="4" type="primary">mtnX</name>
    <name evidence="6" type="ORF">EFBL_0201</name>
</gene>
<dbReference type="SUPFAM" id="SSF56784">
    <property type="entry name" value="HAD-like"/>
    <property type="match status" value="1"/>
</dbReference>
<dbReference type="PANTHER" id="PTHR28181:SF2">
    <property type="entry name" value="PHOSPHORIC MONOESTER HYDROLASE"/>
    <property type="match status" value="1"/>
</dbReference>
<dbReference type="GO" id="GO:0043716">
    <property type="term" value="F:2-hydroxy-3-keto-5-methylthiopentenyl-1-phosphate phosphatase activity"/>
    <property type="evidence" value="ECO:0007669"/>
    <property type="project" value="UniProtKB-UniRule"/>
</dbReference>
<dbReference type="GO" id="GO:0019509">
    <property type="term" value="P:L-methionine salvage from methylthioadenosine"/>
    <property type="evidence" value="ECO:0007669"/>
    <property type="project" value="UniProtKB-UniRule"/>
</dbReference>
<accession>A0A292YIB4</accession>
<evidence type="ECO:0000256" key="2">
    <source>
        <dbReference type="ARBA" id="ARBA00022801"/>
    </source>
</evidence>
<dbReference type="InterPro" id="IPR023214">
    <property type="entry name" value="HAD_sf"/>
</dbReference>
<dbReference type="InterPro" id="IPR017718">
    <property type="entry name" value="HAD-SF_hydro_IB_MtnX"/>
</dbReference>
<dbReference type="HAMAP" id="MF_01680">
    <property type="entry name" value="Salvage_MtnX"/>
    <property type="match status" value="1"/>
</dbReference>
<dbReference type="NCBIfam" id="TIGR01489">
    <property type="entry name" value="DKMTPPase-SF"/>
    <property type="match status" value="1"/>
</dbReference>